<keyword evidence="3" id="KW-1185">Reference proteome</keyword>
<sequence length="154" mass="15650">MNTLYRLITATATGIGLAVLAGASATATAATPADGPAAPTTTSAAAQFEMALAPSQTRQLPAGLAVPDATVTAEGIGVLAQGGFDRDHWWIKISKAEVIAIGANAVCRAVFRTAGGVVCPPIVAAVNWLVAQFPNAGGFWAELYTNGRVRAGTW</sequence>
<accession>C6WJB1</accession>
<gene>
    <name evidence="2" type="ordered locus">Amir_0577</name>
</gene>
<dbReference type="AlphaFoldDB" id="C6WJB1"/>
<dbReference type="Proteomes" id="UP000002213">
    <property type="component" value="Chromosome"/>
</dbReference>
<keyword evidence="1" id="KW-0732">Signal</keyword>
<evidence type="ECO:0008006" key="4">
    <source>
        <dbReference type="Google" id="ProtNLM"/>
    </source>
</evidence>
<evidence type="ECO:0000313" key="3">
    <source>
        <dbReference type="Proteomes" id="UP000002213"/>
    </source>
</evidence>
<reference evidence="2 3" key="1">
    <citation type="journal article" date="2009" name="Stand. Genomic Sci.">
        <title>Complete genome sequence of Actinosynnema mirum type strain (101).</title>
        <authorList>
            <person name="Land M."/>
            <person name="Lapidus A."/>
            <person name="Mayilraj S."/>
            <person name="Chen F."/>
            <person name="Copeland A."/>
            <person name="Del Rio T.G."/>
            <person name="Nolan M."/>
            <person name="Lucas S."/>
            <person name="Tice H."/>
            <person name="Cheng J.F."/>
            <person name="Chertkov O."/>
            <person name="Bruce D."/>
            <person name="Goodwin L."/>
            <person name="Pitluck S."/>
            <person name="Rohde M."/>
            <person name="Goker M."/>
            <person name="Pati A."/>
            <person name="Ivanova N."/>
            <person name="Mavromatis K."/>
            <person name="Chen A."/>
            <person name="Palaniappan K."/>
            <person name="Hauser L."/>
            <person name="Chang Y.J."/>
            <person name="Jeffries C.C."/>
            <person name="Brettin T."/>
            <person name="Detter J.C."/>
            <person name="Han C."/>
            <person name="Chain P."/>
            <person name="Tindall B.J."/>
            <person name="Bristow J."/>
            <person name="Eisen J.A."/>
            <person name="Markowitz V."/>
            <person name="Hugenholtz P."/>
            <person name="Kyrpides N.C."/>
            <person name="Klenk H.P."/>
        </authorList>
    </citation>
    <scope>NUCLEOTIDE SEQUENCE [LARGE SCALE GENOMIC DNA]</scope>
    <source>
        <strain evidence="3">ATCC 29888 / DSM 43827 / JCM 3225 / NBRC 14064 / NCIMB 13271 / NRRL B-12336 / IMRU 3971 / 101</strain>
    </source>
</reference>
<feature type="signal peptide" evidence="1">
    <location>
        <begin position="1"/>
        <end position="29"/>
    </location>
</feature>
<proteinExistence type="predicted"/>
<dbReference type="EMBL" id="CP001630">
    <property type="protein sequence ID" value="ACU34543.1"/>
    <property type="molecule type" value="Genomic_DNA"/>
</dbReference>
<name>C6WJB1_ACTMD</name>
<dbReference type="HOGENOM" id="CLU_1700486_0_0_11"/>
<feature type="chain" id="PRO_5002971535" description="Secreted protein" evidence="1">
    <location>
        <begin position="30"/>
        <end position="154"/>
    </location>
</feature>
<dbReference type="KEGG" id="ami:Amir_0577"/>
<dbReference type="RefSeq" id="WP_012783206.1">
    <property type="nucleotide sequence ID" value="NC_013093.1"/>
</dbReference>
<dbReference type="OrthoDB" id="9964545at2"/>
<evidence type="ECO:0000313" key="2">
    <source>
        <dbReference type="EMBL" id="ACU34543.1"/>
    </source>
</evidence>
<evidence type="ECO:0000256" key="1">
    <source>
        <dbReference type="SAM" id="SignalP"/>
    </source>
</evidence>
<protein>
    <recommendedName>
        <fullName evidence="4">Secreted protein</fullName>
    </recommendedName>
</protein>
<organism evidence="2 3">
    <name type="scientific">Actinosynnema mirum (strain ATCC 29888 / DSM 43827 / JCM 3225 / NBRC 14064 / NCIMB 13271 / NRRL B-12336 / IMRU 3971 / 101)</name>
    <dbReference type="NCBI Taxonomy" id="446462"/>
    <lineage>
        <taxon>Bacteria</taxon>
        <taxon>Bacillati</taxon>
        <taxon>Actinomycetota</taxon>
        <taxon>Actinomycetes</taxon>
        <taxon>Pseudonocardiales</taxon>
        <taxon>Pseudonocardiaceae</taxon>
        <taxon>Actinosynnema</taxon>
    </lineage>
</organism>